<dbReference type="SMART" id="SM00730">
    <property type="entry name" value="PSN"/>
    <property type="match status" value="1"/>
</dbReference>
<evidence type="ECO:0000256" key="1">
    <source>
        <dbReference type="ARBA" id="ARBA00004127"/>
    </source>
</evidence>
<name>A0AAD9GT00_9STRA</name>
<keyword evidence="9" id="KW-1185">Reference proteome</keyword>
<dbReference type="Pfam" id="PF04258">
    <property type="entry name" value="Peptidase_A22B"/>
    <property type="match status" value="1"/>
</dbReference>
<dbReference type="PANTHER" id="PTHR12174:SF22">
    <property type="entry name" value="SIGNAL PEPTIDE PEPTIDASE-LIKE 3"/>
    <property type="match status" value="1"/>
</dbReference>
<keyword evidence="3 7" id="KW-0812">Transmembrane</keyword>
<proteinExistence type="inferred from homology"/>
<evidence type="ECO:0000256" key="5">
    <source>
        <dbReference type="ARBA" id="ARBA00022989"/>
    </source>
</evidence>
<evidence type="ECO:0000256" key="3">
    <source>
        <dbReference type="ARBA" id="ARBA00022692"/>
    </source>
</evidence>
<organism evidence="8 9">
    <name type="scientific">Phytophthora citrophthora</name>
    <dbReference type="NCBI Taxonomy" id="4793"/>
    <lineage>
        <taxon>Eukaryota</taxon>
        <taxon>Sar</taxon>
        <taxon>Stramenopiles</taxon>
        <taxon>Oomycota</taxon>
        <taxon>Peronosporomycetes</taxon>
        <taxon>Peronosporales</taxon>
        <taxon>Peronosporaceae</taxon>
        <taxon>Phytophthora</taxon>
    </lineage>
</organism>
<evidence type="ECO:0000256" key="4">
    <source>
        <dbReference type="ARBA" id="ARBA00022801"/>
    </source>
</evidence>
<feature type="transmembrane region" description="Helical" evidence="7">
    <location>
        <begin position="601"/>
        <end position="622"/>
    </location>
</feature>
<dbReference type="GO" id="GO:0098553">
    <property type="term" value="C:lumenal side of endoplasmic reticulum membrane"/>
    <property type="evidence" value="ECO:0007669"/>
    <property type="project" value="TreeGrafter"/>
</dbReference>
<dbReference type="PANTHER" id="PTHR12174">
    <property type="entry name" value="SIGNAL PEPTIDE PEPTIDASE"/>
    <property type="match status" value="1"/>
</dbReference>
<evidence type="ECO:0000256" key="6">
    <source>
        <dbReference type="ARBA" id="ARBA00023136"/>
    </source>
</evidence>
<dbReference type="GO" id="GO:0030660">
    <property type="term" value="C:Golgi-associated vesicle membrane"/>
    <property type="evidence" value="ECO:0007669"/>
    <property type="project" value="TreeGrafter"/>
</dbReference>
<gene>
    <name evidence="8" type="ORF">P3T76_004089</name>
</gene>
<feature type="transmembrane region" description="Helical" evidence="7">
    <location>
        <begin position="628"/>
        <end position="648"/>
    </location>
</feature>
<feature type="transmembrane region" description="Helical" evidence="7">
    <location>
        <begin position="471"/>
        <end position="490"/>
    </location>
</feature>
<dbReference type="AlphaFoldDB" id="A0AAD9GT00"/>
<comment type="caution">
    <text evidence="8">The sequence shown here is derived from an EMBL/GenBank/DDBJ whole genome shotgun (WGS) entry which is preliminary data.</text>
</comment>
<evidence type="ECO:0000256" key="2">
    <source>
        <dbReference type="ARBA" id="ARBA00006859"/>
    </source>
</evidence>
<feature type="transmembrane region" description="Helical" evidence="7">
    <location>
        <begin position="315"/>
        <end position="333"/>
    </location>
</feature>
<dbReference type="InterPro" id="IPR006639">
    <property type="entry name" value="Preselin/SPP"/>
</dbReference>
<sequence>MLVSIDPFMDEKFHPDTKKAAFYPDEFFRCEKSGAQSSSVCRRAMLAVLLLLLVDGVHSTDVLQLRTLSPTTSQQFRVTTATFGAALPRVSWPSSSYSRATGQLMVNEASATPNQSRRLVQAQMTTDCSNVKPVDEEMIALPKEAALLLTRSITCSVEQQALAAEKVEASLVIIRDSIAGAFADTSLQLRNGAYYDCALGEETVTTNSSMFPELADPFSAWSCSSKPACVTSTCVLTGKLATNQFQACCFTSNWLQMQPRRAINMMTEIKTTIPVLLVAFQDGNRIDDAASIIGDTDVLVWAFNTEESPWNVSMALTWVLGVLTVMSAAYYSCGEERELSYEKVARMLTGRLDRSPSSSSISTTMGSTTGNEYVGVEDDRLELQSKHAIYFLVGASCLLVLLYYVHVTLLLSVLFAVSGSAALSHVFTLPFVARMASPNSSNLQAFMLFLVTLLGPALALCWFLARTQPWVWPIQDFMALTVCIIFIDVVRLPNLRVATSLLTAAFVYDVFFVYISPLIFGSNVMVDVASGGGNTRLGSGEIDGGEVTFHPTPMVLSIPLTFSVYGGEALLGLGDIIIPGLLVAFCIRYDYCCGLPLSRGYFCVATCAYAVGLMVANIMAIVLRDVVAGQPALMYVVPAMLFTILGLARMNDELKAMWDDPTCFEIPKRFISPRLEEAELESQREGEQRPLLAES</sequence>
<dbReference type="GO" id="GO:0042500">
    <property type="term" value="F:aspartic endopeptidase activity, intramembrane cleaving"/>
    <property type="evidence" value="ECO:0007669"/>
    <property type="project" value="InterPro"/>
</dbReference>
<keyword evidence="5 7" id="KW-1133">Transmembrane helix</keyword>
<feature type="transmembrane region" description="Helical" evidence="7">
    <location>
        <begin position="569"/>
        <end position="589"/>
    </location>
</feature>
<keyword evidence="4" id="KW-0378">Hydrolase</keyword>
<comment type="similarity">
    <text evidence="2">Belongs to the peptidase A22B family.</text>
</comment>
<feature type="transmembrane region" description="Helical" evidence="7">
    <location>
        <begin position="445"/>
        <end position="465"/>
    </location>
</feature>
<protein>
    <submittedName>
        <fullName evidence="8">Signal peptide peptidase-like 2</fullName>
    </submittedName>
</protein>
<dbReference type="GO" id="GO:0098554">
    <property type="term" value="C:cytoplasmic side of endoplasmic reticulum membrane"/>
    <property type="evidence" value="ECO:0007669"/>
    <property type="project" value="TreeGrafter"/>
</dbReference>
<evidence type="ECO:0000313" key="8">
    <source>
        <dbReference type="EMBL" id="KAK1944177.1"/>
    </source>
</evidence>
<evidence type="ECO:0000256" key="7">
    <source>
        <dbReference type="SAM" id="Phobius"/>
    </source>
</evidence>
<dbReference type="Gene3D" id="3.50.30.30">
    <property type="match status" value="1"/>
</dbReference>
<dbReference type="GO" id="GO:0033619">
    <property type="term" value="P:membrane protein proteolysis"/>
    <property type="evidence" value="ECO:0007669"/>
    <property type="project" value="TreeGrafter"/>
</dbReference>
<comment type="subcellular location">
    <subcellularLocation>
        <location evidence="1">Endomembrane system</location>
        <topology evidence="1">Multi-pass membrane protein</topology>
    </subcellularLocation>
</comment>
<feature type="transmembrane region" description="Helical" evidence="7">
    <location>
        <begin position="388"/>
        <end position="405"/>
    </location>
</feature>
<dbReference type="Proteomes" id="UP001259832">
    <property type="component" value="Unassembled WGS sequence"/>
</dbReference>
<accession>A0AAD9GT00</accession>
<evidence type="ECO:0000313" key="9">
    <source>
        <dbReference type="Proteomes" id="UP001259832"/>
    </source>
</evidence>
<keyword evidence="6 7" id="KW-0472">Membrane</keyword>
<feature type="transmembrane region" description="Helical" evidence="7">
    <location>
        <begin position="411"/>
        <end position="433"/>
    </location>
</feature>
<dbReference type="GO" id="GO:0006465">
    <property type="term" value="P:signal peptide processing"/>
    <property type="evidence" value="ECO:0007669"/>
    <property type="project" value="TreeGrafter"/>
</dbReference>
<reference evidence="8" key="1">
    <citation type="submission" date="2023-08" db="EMBL/GenBank/DDBJ databases">
        <title>Reference Genome Resource for the Citrus Pathogen Phytophthora citrophthora.</title>
        <authorList>
            <person name="Moller H."/>
            <person name="Coetzee B."/>
            <person name="Rose L.J."/>
            <person name="Van Niekerk J.M."/>
        </authorList>
    </citation>
    <scope>NUCLEOTIDE SEQUENCE</scope>
    <source>
        <strain evidence="8">STE-U-9442</strain>
    </source>
</reference>
<feature type="transmembrane region" description="Helical" evidence="7">
    <location>
        <begin position="497"/>
        <end position="520"/>
    </location>
</feature>
<dbReference type="EMBL" id="JASMQC010000006">
    <property type="protein sequence ID" value="KAK1944177.1"/>
    <property type="molecule type" value="Genomic_DNA"/>
</dbReference>
<dbReference type="InterPro" id="IPR007369">
    <property type="entry name" value="Peptidase_A22B_SPP"/>
</dbReference>